<accession>A0ABP3KQE3</accession>
<comment type="caution">
    <text evidence="1">The sequence shown here is derived from an EMBL/GenBank/DDBJ whole genome shotgun (WGS) entry which is preliminary data.</text>
</comment>
<proteinExistence type="predicted"/>
<organism evidence="1 2">
    <name type="scientific">Salinibacillus aidingensis</name>
    <dbReference type="NCBI Taxonomy" id="237684"/>
    <lineage>
        <taxon>Bacteria</taxon>
        <taxon>Bacillati</taxon>
        <taxon>Bacillota</taxon>
        <taxon>Bacilli</taxon>
        <taxon>Bacillales</taxon>
        <taxon>Bacillaceae</taxon>
        <taxon>Salinibacillus</taxon>
    </lineage>
</organism>
<evidence type="ECO:0000313" key="1">
    <source>
        <dbReference type="EMBL" id="GAA0484336.1"/>
    </source>
</evidence>
<gene>
    <name evidence="1" type="ORF">GCM10008986_06980</name>
</gene>
<sequence length="81" mass="9159">MVIAAPDQEPNRFASFHEKVKMNQSHKIITDRFQNTLKSSAAGSEDSSPDNPALTYAWVEEQSVDRVASIDQVLRLLDERK</sequence>
<protein>
    <submittedName>
        <fullName evidence="1">Uncharacterized protein</fullName>
    </submittedName>
</protein>
<reference evidence="2" key="1">
    <citation type="journal article" date="2019" name="Int. J. Syst. Evol. Microbiol.">
        <title>The Global Catalogue of Microorganisms (GCM) 10K type strain sequencing project: providing services to taxonomists for standard genome sequencing and annotation.</title>
        <authorList>
            <consortium name="The Broad Institute Genomics Platform"/>
            <consortium name="The Broad Institute Genome Sequencing Center for Infectious Disease"/>
            <person name="Wu L."/>
            <person name="Ma J."/>
        </authorList>
    </citation>
    <scope>NUCLEOTIDE SEQUENCE [LARGE SCALE GENOMIC DNA]</scope>
    <source>
        <strain evidence="2">JCM 12389</strain>
    </source>
</reference>
<name>A0ABP3KQE3_9BACI</name>
<dbReference type="EMBL" id="BAAADO010000001">
    <property type="protein sequence ID" value="GAA0484336.1"/>
    <property type="molecule type" value="Genomic_DNA"/>
</dbReference>
<keyword evidence="2" id="KW-1185">Reference proteome</keyword>
<dbReference type="Proteomes" id="UP001500880">
    <property type="component" value="Unassembled WGS sequence"/>
</dbReference>
<evidence type="ECO:0000313" key="2">
    <source>
        <dbReference type="Proteomes" id="UP001500880"/>
    </source>
</evidence>